<dbReference type="PANTHER" id="PTHR46082">
    <property type="entry name" value="ATP/GTP-BINDING PROTEIN-RELATED"/>
    <property type="match status" value="1"/>
</dbReference>
<dbReference type="Gene3D" id="3.40.50.300">
    <property type="entry name" value="P-loop containing nucleotide triphosphate hydrolases"/>
    <property type="match status" value="1"/>
</dbReference>
<organism evidence="1 2">
    <name type="scientific">Friedmanniomyces endolithicus</name>
    <dbReference type="NCBI Taxonomy" id="329885"/>
    <lineage>
        <taxon>Eukaryota</taxon>
        <taxon>Fungi</taxon>
        <taxon>Dikarya</taxon>
        <taxon>Ascomycota</taxon>
        <taxon>Pezizomycotina</taxon>
        <taxon>Dothideomycetes</taxon>
        <taxon>Dothideomycetidae</taxon>
        <taxon>Mycosphaerellales</taxon>
        <taxon>Teratosphaeriaceae</taxon>
        <taxon>Friedmanniomyces</taxon>
    </lineage>
</organism>
<dbReference type="InterPro" id="IPR027417">
    <property type="entry name" value="P-loop_NTPase"/>
</dbReference>
<evidence type="ECO:0000313" key="1">
    <source>
        <dbReference type="EMBL" id="TKA25914.1"/>
    </source>
</evidence>
<dbReference type="Proteomes" id="UP000310066">
    <property type="component" value="Unassembled WGS sequence"/>
</dbReference>
<accession>A0A4U0TUK2</accession>
<dbReference type="EMBL" id="NAJP01000148">
    <property type="protein sequence ID" value="TKA25914.1"/>
    <property type="molecule type" value="Genomic_DNA"/>
</dbReference>
<dbReference type="InterPro" id="IPR011990">
    <property type="entry name" value="TPR-like_helical_dom_sf"/>
</dbReference>
<dbReference type="SUPFAM" id="SSF48452">
    <property type="entry name" value="TPR-like"/>
    <property type="match status" value="1"/>
</dbReference>
<dbReference type="STRING" id="329885.A0A4U0TUK2"/>
<dbReference type="SUPFAM" id="SSF52540">
    <property type="entry name" value="P-loop containing nucleoside triphosphate hydrolases"/>
    <property type="match status" value="1"/>
</dbReference>
<dbReference type="AlphaFoldDB" id="A0A4U0TUK2"/>
<dbReference type="Pfam" id="PF13374">
    <property type="entry name" value="TPR_10"/>
    <property type="match status" value="2"/>
</dbReference>
<sequence length="663" mass="74851">MATINLFPATLSWPSLPHQGIFLRRQEIVEYMALWLRRVAYAAQWRMALNEANQSSVTLHAIPRRMLRLETGRGTAALFGDSTGWRNRLSFASAVPNQWSAQLLCGQASDCEISRGAFQAVQISSEQPPQPATAARSSRCVSIPKQPFWVNTDAHPAAVTGRGGTGYSQLMLRFIDEHKAEYDTILRIDARSEEMAQSSYERCCRALRLRVQPVSSVGSVQDALAVQAVLQWLRNRGQEERWLTVVDNADDLSSWDVSSIVPRGRTGTIVVTSQDARATRLLGGRSDTGKVDDVEPEEAVQLLFSFVDEPLLGWGDEFRRLVDGLTGSLDRLPPAVDMAVVRIRIDVEDGDGVEAALRQYVADYCHYRDRLLQSEDFTEASSYKETVWTVWETGLLSLRELENRQSDIRPTRLLSFLTFLILDCANVQDELFRLASLGLPESCRELNATTPTWMQALLATGDSGGWDDYIYRVTVKTLLRYGLVRLLRGPWKGTTMHSLVRWRAGVELDADEYQEWYAVFTAAVCAQFAKELDKEHFWRHVGVQEHADTLTVMGKLAETYDEQGRWKEAEELEVKVIKASSRLLGEEHPITLSAMGNLDRTYRNQRWTEADEVEGKVMQAMSRVLGEEHPNTLTAMASLAATYYKQARWEEVAKLQFQVIEAS</sequence>
<dbReference type="PANTHER" id="PTHR46082:SF11">
    <property type="entry name" value="AAA+ ATPASE DOMAIN-CONTAINING PROTEIN-RELATED"/>
    <property type="match status" value="1"/>
</dbReference>
<name>A0A4U0TUK2_9PEZI</name>
<reference evidence="1 2" key="1">
    <citation type="submission" date="2017-03" db="EMBL/GenBank/DDBJ databases">
        <title>Genomes of endolithic fungi from Antarctica.</title>
        <authorList>
            <person name="Coleine C."/>
            <person name="Masonjones S."/>
            <person name="Stajich J.E."/>
        </authorList>
    </citation>
    <scope>NUCLEOTIDE SEQUENCE [LARGE SCALE GENOMIC DNA]</scope>
    <source>
        <strain evidence="1 2">CCFEE 5311</strain>
    </source>
</reference>
<dbReference type="OrthoDB" id="5086500at2759"/>
<gene>
    <name evidence="1" type="ORF">B0A54_17797</name>
</gene>
<protein>
    <recommendedName>
        <fullName evidence="3">NB-ARC domain-containing protein</fullName>
    </recommendedName>
</protein>
<dbReference type="Gene3D" id="1.25.40.10">
    <property type="entry name" value="Tetratricopeptide repeat domain"/>
    <property type="match status" value="1"/>
</dbReference>
<comment type="caution">
    <text evidence="1">The sequence shown here is derived from an EMBL/GenBank/DDBJ whole genome shotgun (WGS) entry which is preliminary data.</text>
</comment>
<proteinExistence type="predicted"/>
<evidence type="ECO:0000313" key="2">
    <source>
        <dbReference type="Proteomes" id="UP000310066"/>
    </source>
</evidence>
<dbReference type="InterPro" id="IPR053137">
    <property type="entry name" value="NLR-like"/>
</dbReference>
<evidence type="ECO:0008006" key="3">
    <source>
        <dbReference type="Google" id="ProtNLM"/>
    </source>
</evidence>